<accession>A0ABS8YSD0</accession>
<comment type="function">
    <text evidence="1 12">Required for the export of heme to the periplasm for the biogenesis of c-type cytochromes.</text>
</comment>
<keyword evidence="6 12" id="KW-1003">Cell membrane</keyword>
<organism evidence="13 14">
    <name type="scientific">Rhodobacter flavimaris</name>
    <dbReference type="NCBI Taxonomy" id="2907145"/>
    <lineage>
        <taxon>Bacteria</taxon>
        <taxon>Pseudomonadati</taxon>
        <taxon>Pseudomonadota</taxon>
        <taxon>Alphaproteobacteria</taxon>
        <taxon>Rhodobacterales</taxon>
        <taxon>Rhodobacter group</taxon>
        <taxon>Rhodobacter</taxon>
    </lineage>
</organism>
<comment type="subcellular location">
    <subcellularLocation>
        <location evidence="2 12">Cell inner membrane</location>
        <topology evidence="2 12">Single-pass membrane protein</topology>
    </subcellularLocation>
</comment>
<dbReference type="RefSeq" id="WP_233675203.1">
    <property type="nucleotide sequence ID" value="NZ_JAJUOS010000001.1"/>
</dbReference>
<evidence type="ECO:0000256" key="1">
    <source>
        <dbReference type="ARBA" id="ARBA00002442"/>
    </source>
</evidence>
<keyword evidence="8 12" id="KW-0812">Transmembrane</keyword>
<proteinExistence type="inferred from homology"/>
<reference evidence="13 14" key="1">
    <citation type="submission" date="2021-12" db="EMBL/GenBank/DDBJ databases">
        <title>Sinirhodobacter sp. WL0062 is a bacterium isolated from seawater.</title>
        <authorList>
            <person name="Wang L."/>
            <person name="He W."/>
            <person name="Zhang D.-F."/>
        </authorList>
    </citation>
    <scope>NUCLEOTIDE SEQUENCE [LARGE SCALE GENOMIC DNA]</scope>
    <source>
        <strain evidence="13 14">WL0062</strain>
    </source>
</reference>
<dbReference type="EMBL" id="JAJUOS010000001">
    <property type="protein sequence ID" value="MCE5972190.1"/>
    <property type="molecule type" value="Genomic_DNA"/>
</dbReference>
<evidence type="ECO:0000256" key="4">
    <source>
        <dbReference type="ARBA" id="ARBA00016461"/>
    </source>
</evidence>
<keyword evidence="10 12" id="KW-1133">Transmembrane helix</keyword>
<keyword evidence="14" id="KW-1185">Reference proteome</keyword>
<dbReference type="NCBIfam" id="TIGR03141">
    <property type="entry name" value="cytochro_ccmD"/>
    <property type="match status" value="1"/>
</dbReference>
<dbReference type="Pfam" id="PF04995">
    <property type="entry name" value="CcmD"/>
    <property type="match status" value="1"/>
</dbReference>
<evidence type="ECO:0000256" key="12">
    <source>
        <dbReference type="RuleBase" id="RU363101"/>
    </source>
</evidence>
<dbReference type="InterPro" id="IPR007078">
    <property type="entry name" value="Haem_export_protD_CcmD"/>
</dbReference>
<evidence type="ECO:0000256" key="11">
    <source>
        <dbReference type="ARBA" id="ARBA00023136"/>
    </source>
</evidence>
<keyword evidence="9 12" id="KW-0201">Cytochrome c-type biogenesis</keyword>
<evidence type="ECO:0000256" key="10">
    <source>
        <dbReference type="ARBA" id="ARBA00022989"/>
    </source>
</evidence>
<keyword evidence="5 12" id="KW-0813">Transport</keyword>
<dbReference type="Proteomes" id="UP001521181">
    <property type="component" value="Unassembled WGS sequence"/>
</dbReference>
<evidence type="ECO:0000313" key="14">
    <source>
        <dbReference type="Proteomes" id="UP001521181"/>
    </source>
</evidence>
<feature type="transmembrane region" description="Helical" evidence="12">
    <location>
        <begin position="12"/>
        <end position="32"/>
    </location>
</feature>
<evidence type="ECO:0000256" key="3">
    <source>
        <dbReference type="ARBA" id="ARBA00008741"/>
    </source>
</evidence>
<evidence type="ECO:0000256" key="9">
    <source>
        <dbReference type="ARBA" id="ARBA00022748"/>
    </source>
</evidence>
<evidence type="ECO:0000256" key="5">
    <source>
        <dbReference type="ARBA" id="ARBA00022448"/>
    </source>
</evidence>
<protein>
    <recommendedName>
        <fullName evidence="4 12">Heme exporter protein D</fullName>
    </recommendedName>
</protein>
<comment type="similarity">
    <text evidence="3 12">Belongs to the CcmD/CycX/HelD family.</text>
</comment>
<sequence length="52" mass="5811">MMPDLGKYAGTVIFSYVGTIVPMVLLVALTLWKGAKVKQALKRQEERMKKDG</sequence>
<evidence type="ECO:0000256" key="8">
    <source>
        <dbReference type="ARBA" id="ARBA00022692"/>
    </source>
</evidence>
<comment type="caution">
    <text evidence="13">The sequence shown here is derived from an EMBL/GenBank/DDBJ whole genome shotgun (WGS) entry which is preliminary data.</text>
</comment>
<evidence type="ECO:0000256" key="6">
    <source>
        <dbReference type="ARBA" id="ARBA00022475"/>
    </source>
</evidence>
<keyword evidence="11 12" id="KW-0472">Membrane</keyword>
<evidence type="ECO:0000256" key="7">
    <source>
        <dbReference type="ARBA" id="ARBA00022519"/>
    </source>
</evidence>
<gene>
    <name evidence="13" type="primary">ccmD</name>
    <name evidence="13" type="ORF">LZA78_01625</name>
</gene>
<keyword evidence="7 12" id="KW-0997">Cell inner membrane</keyword>
<evidence type="ECO:0000313" key="13">
    <source>
        <dbReference type="EMBL" id="MCE5972190.1"/>
    </source>
</evidence>
<name>A0ABS8YSD0_9RHOB</name>
<evidence type="ECO:0000256" key="2">
    <source>
        <dbReference type="ARBA" id="ARBA00004377"/>
    </source>
</evidence>